<accession>A0A3L7JVG5</accession>
<keyword evidence="3" id="KW-1185">Reference proteome</keyword>
<dbReference type="SUPFAM" id="SSF52833">
    <property type="entry name" value="Thioredoxin-like"/>
    <property type="match status" value="1"/>
</dbReference>
<reference evidence="2 3" key="1">
    <citation type="submission" date="2018-10" db="EMBL/GenBank/DDBJ databases">
        <title>Falsibacillus sp. genome draft.</title>
        <authorList>
            <person name="Shi S."/>
        </authorList>
    </citation>
    <scope>NUCLEOTIDE SEQUENCE [LARGE SCALE GENOMIC DNA]</scope>
    <source>
        <strain evidence="2 3">GY 10110</strain>
    </source>
</reference>
<dbReference type="Gene3D" id="3.10.180.10">
    <property type="entry name" value="2,3-Dihydroxybiphenyl 1,2-Dioxygenase, domain 1"/>
    <property type="match status" value="1"/>
</dbReference>
<evidence type="ECO:0000313" key="3">
    <source>
        <dbReference type="Proteomes" id="UP000276770"/>
    </source>
</evidence>
<comment type="caution">
    <text evidence="2">The sequence shown here is derived from an EMBL/GenBank/DDBJ whole genome shotgun (WGS) entry which is preliminary data.</text>
</comment>
<dbReference type="Pfam" id="PF00903">
    <property type="entry name" value="Glyoxalase"/>
    <property type="match status" value="1"/>
</dbReference>
<sequence>MIEKEIEELEQELLEKKKHLTALKQSVPKKLVQNYTFISSNGEKTSLLECFKDQDELIVVHNMGKGCSYCTMWADGLNGIYHYLADKAAFVLSSPDSPDVLSDFAAERKWTFPMISTKESTFKKDIGFESDGKPIPGVSTFTKDERDHIYLHASAPFGPGDDFCAVWPLFDLLPSGSQSYRPKKKINEKSPYQLTNNIAIGVKNYQEAAKFYEEVIGMEKVQTLDNETLFSFNGTFFYIEDQPQQQTFFELAVHDFEQAKEELLEKGCQITKEIHEKSCMIADPFGMKFHLFESAQ</sequence>
<evidence type="ECO:0000259" key="1">
    <source>
        <dbReference type="PROSITE" id="PS51819"/>
    </source>
</evidence>
<dbReference type="InterPro" id="IPR004360">
    <property type="entry name" value="Glyas_Fos-R_dOase_dom"/>
</dbReference>
<proteinExistence type="predicted"/>
<dbReference type="SUPFAM" id="SSF54593">
    <property type="entry name" value="Glyoxalase/Bleomycin resistance protein/Dihydroxybiphenyl dioxygenase"/>
    <property type="match status" value="1"/>
</dbReference>
<dbReference type="PROSITE" id="PS51819">
    <property type="entry name" value="VOC"/>
    <property type="match status" value="1"/>
</dbReference>
<gene>
    <name evidence="2" type="ORF">D9X91_15700</name>
</gene>
<dbReference type="InterPro" id="IPR037523">
    <property type="entry name" value="VOC_core"/>
</dbReference>
<dbReference type="Pfam" id="PF05988">
    <property type="entry name" value="DUF899"/>
    <property type="match status" value="1"/>
</dbReference>
<feature type="domain" description="VOC" evidence="1">
    <location>
        <begin position="194"/>
        <end position="296"/>
    </location>
</feature>
<dbReference type="InterPro" id="IPR036249">
    <property type="entry name" value="Thioredoxin-like_sf"/>
</dbReference>
<dbReference type="InterPro" id="IPR010296">
    <property type="entry name" value="DUF899_thioredox"/>
</dbReference>
<dbReference type="AlphaFoldDB" id="A0A3L7JVG5"/>
<organism evidence="2 3">
    <name type="scientific">Falsibacillus albus</name>
    <dbReference type="NCBI Taxonomy" id="2478915"/>
    <lineage>
        <taxon>Bacteria</taxon>
        <taxon>Bacillati</taxon>
        <taxon>Bacillota</taxon>
        <taxon>Bacilli</taxon>
        <taxon>Bacillales</taxon>
        <taxon>Bacillaceae</taxon>
        <taxon>Falsibacillus</taxon>
    </lineage>
</organism>
<dbReference type="Proteomes" id="UP000276770">
    <property type="component" value="Unassembled WGS sequence"/>
</dbReference>
<evidence type="ECO:0000313" key="2">
    <source>
        <dbReference type="EMBL" id="RLQ94109.1"/>
    </source>
</evidence>
<name>A0A3L7JVG5_9BACI</name>
<dbReference type="Gene3D" id="3.40.30.10">
    <property type="entry name" value="Glutaredoxin"/>
    <property type="match status" value="1"/>
</dbReference>
<protein>
    <submittedName>
        <fullName evidence="2">DUF899 domain-containing protein</fullName>
    </submittedName>
</protein>
<dbReference type="EMBL" id="RCVZ01000011">
    <property type="protein sequence ID" value="RLQ94109.1"/>
    <property type="molecule type" value="Genomic_DNA"/>
</dbReference>
<dbReference type="InterPro" id="IPR029068">
    <property type="entry name" value="Glyas_Bleomycin-R_OHBP_Dase"/>
</dbReference>
<dbReference type="OrthoDB" id="574359at2"/>